<reference evidence="2" key="2">
    <citation type="submission" date="2015-01" db="EMBL/GenBank/DDBJ databases">
        <title>Evolutionary Origins and Diversification of the Mycorrhizal Mutualists.</title>
        <authorList>
            <consortium name="DOE Joint Genome Institute"/>
            <consortium name="Mycorrhizal Genomics Consortium"/>
            <person name="Kohler A."/>
            <person name="Kuo A."/>
            <person name="Nagy L.G."/>
            <person name="Floudas D."/>
            <person name="Copeland A."/>
            <person name="Barry K.W."/>
            <person name="Cichocki N."/>
            <person name="Veneault-Fourrey C."/>
            <person name="LaButti K."/>
            <person name="Lindquist E.A."/>
            <person name="Lipzen A."/>
            <person name="Lundell T."/>
            <person name="Morin E."/>
            <person name="Murat C."/>
            <person name="Riley R."/>
            <person name="Ohm R."/>
            <person name="Sun H."/>
            <person name="Tunlid A."/>
            <person name="Henrissat B."/>
            <person name="Grigoriev I.V."/>
            <person name="Hibbett D.S."/>
            <person name="Martin F."/>
        </authorList>
    </citation>
    <scope>NUCLEOTIDE SEQUENCE [LARGE SCALE GENOMIC DNA]</scope>
    <source>
        <strain evidence="2">MAFF 305830</strain>
    </source>
</reference>
<evidence type="ECO:0000313" key="2">
    <source>
        <dbReference type="Proteomes" id="UP000054097"/>
    </source>
</evidence>
<evidence type="ECO:0000313" key="1">
    <source>
        <dbReference type="EMBL" id="KIM26525.1"/>
    </source>
</evidence>
<sequence>VHWGFARPIRGDAKRPPKKADWLDSFVWGGGTSPSRIKSRYCCLSTKLVNGCERG</sequence>
<dbReference type="AlphaFoldDB" id="A0A0C3APN1"/>
<dbReference type="HOGENOM" id="CLU_3038171_0_0_1"/>
<accession>A0A0C3APN1</accession>
<proteinExistence type="predicted"/>
<feature type="non-terminal residue" evidence="1">
    <location>
        <position position="1"/>
    </location>
</feature>
<name>A0A0C3APN1_SERVB</name>
<reference evidence="1 2" key="1">
    <citation type="submission" date="2014-04" db="EMBL/GenBank/DDBJ databases">
        <authorList>
            <consortium name="DOE Joint Genome Institute"/>
            <person name="Kuo A."/>
            <person name="Zuccaro A."/>
            <person name="Kohler A."/>
            <person name="Nagy L.G."/>
            <person name="Floudas D."/>
            <person name="Copeland A."/>
            <person name="Barry K.W."/>
            <person name="Cichocki N."/>
            <person name="Veneault-Fourrey C."/>
            <person name="LaButti K."/>
            <person name="Lindquist E.A."/>
            <person name="Lipzen A."/>
            <person name="Lundell T."/>
            <person name="Morin E."/>
            <person name="Murat C."/>
            <person name="Sun H."/>
            <person name="Tunlid A."/>
            <person name="Henrissat B."/>
            <person name="Grigoriev I.V."/>
            <person name="Hibbett D.S."/>
            <person name="Martin F."/>
            <person name="Nordberg H.P."/>
            <person name="Cantor M.N."/>
            <person name="Hua S.X."/>
        </authorList>
    </citation>
    <scope>NUCLEOTIDE SEQUENCE [LARGE SCALE GENOMIC DNA]</scope>
    <source>
        <strain evidence="1 2">MAFF 305830</strain>
    </source>
</reference>
<dbReference type="Proteomes" id="UP000054097">
    <property type="component" value="Unassembled WGS sequence"/>
</dbReference>
<protein>
    <submittedName>
        <fullName evidence="1">Uncharacterized protein</fullName>
    </submittedName>
</protein>
<keyword evidence="2" id="KW-1185">Reference proteome</keyword>
<gene>
    <name evidence="1" type="ORF">M408DRAFT_330498</name>
</gene>
<dbReference type="EMBL" id="KN824305">
    <property type="protein sequence ID" value="KIM26525.1"/>
    <property type="molecule type" value="Genomic_DNA"/>
</dbReference>
<organism evidence="1 2">
    <name type="scientific">Serendipita vermifera MAFF 305830</name>
    <dbReference type="NCBI Taxonomy" id="933852"/>
    <lineage>
        <taxon>Eukaryota</taxon>
        <taxon>Fungi</taxon>
        <taxon>Dikarya</taxon>
        <taxon>Basidiomycota</taxon>
        <taxon>Agaricomycotina</taxon>
        <taxon>Agaricomycetes</taxon>
        <taxon>Sebacinales</taxon>
        <taxon>Serendipitaceae</taxon>
        <taxon>Serendipita</taxon>
    </lineage>
</organism>